<dbReference type="Pfam" id="PF09411">
    <property type="entry name" value="PagL"/>
    <property type="match status" value="1"/>
</dbReference>
<proteinExistence type="predicted"/>
<reference evidence="2" key="1">
    <citation type="journal article" date="2019" name="Int. J. Syst. Evol. Microbiol.">
        <title>The Global Catalogue of Microorganisms (GCM) 10K type strain sequencing project: providing services to taxonomists for standard genome sequencing and annotation.</title>
        <authorList>
            <consortium name="The Broad Institute Genomics Platform"/>
            <consortium name="The Broad Institute Genome Sequencing Center for Infectious Disease"/>
            <person name="Wu L."/>
            <person name="Ma J."/>
        </authorList>
    </citation>
    <scope>NUCLEOTIDE SEQUENCE [LARGE SCALE GENOMIC DNA]</scope>
    <source>
        <strain evidence="2">KCTC 22671</strain>
    </source>
</reference>
<gene>
    <name evidence="1" type="ORF">ACFS5J_02705</name>
</gene>
<sequence>MRIGVLYGFASQNTILKQDSDYTYKSDIFKFSSHFNIYSKNRHALELLVEPSYYKSKHESLNYWHAFYTSSETPDLYREQYMKLKDVEEYVLNLGVIYRFCLLSDLSVYALGNVGPMYIDTDTEMLKKGFAFSDIFALGTNYKMNKISFDVKCMIRHVSNANLQKPNYGLNSVGFEFGVYYEFNSYKKNR</sequence>
<dbReference type="InterPro" id="IPR011250">
    <property type="entry name" value="OMP/PagP_B-barrel"/>
</dbReference>
<dbReference type="Gene3D" id="2.40.160.20">
    <property type="match status" value="1"/>
</dbReference>
<organism evidence="1 2">
    <name type="scientific">Flavobacterium chuncheonense</name>
    <dbReference type="NCBI Taxonomy" id="2026653"/>
    <lineage>
        <taxon>Bacteria</taxon>
        <taxon>Pseudomonadati</taxon>
        <taxon>Bacteroidota</taxon>
        <taxon>Flavobacteriia</taxon>
        <taxon>Flavobacteriales</taxon>
        <taxon>Flavobacteriaceae</taxon>
        <taxon>Flavobacterium</taxon>
    </lineage>
</organism>
<evidence type="ECO:0000313" key="1">
    <source>
        <dbReference type="EMBL" id="MFD2890919.1"/>
    </source>
</evidence>
<keyword evidence="2" id="KW-1185">Reference proteome</keyword>
<protein>
    <submittedName>
        <fullName evidence="1">Acyloxyacyl hydrolase</fullName>
    </submittedName>
</protein>
<dbReference type="EMBL" id="JBHUPC010000010">
    <property type="protein sequence ID" value="MFD2890919.1"/>
    <property type="molecule type" value="Genomic_DNA"/>
</dbReference>
<dbReference type="SUPFAM" id="SSF56925">
    <property type="entry name" value="OMPA-like"/>
    <property type="match status" value="1"/>
</dbReference>
<dbReference type="GO" id="GO:0016787">
    <property type="term" value="F:hydrolase activity"/>
    <property type="evidence" value="ECO:0007669"/>
    <property type="project" value="UniProtKB-KW"/>
</dbReference>
<accession>A0ABW5YKI7</accession>
<dbReference type="RefSeq" id="WP_379810441.1">
    <property type="nucleotide sequence ID" value="NZ_JBHUPC010000010.1"/>
</dbReference>
<dbReference type="Proteomes" id="UP001597534">
    <property type="component" value="Unassembled WGS sequence"/>
</dbReference>
<dbReference type="InterPro" id="IPR018550">
    <property type="entry name" value="Lipid-A_deacylase-rel"/>
</dbReference>
<evidence type="ECO:0000313" key="2">
    <source>
        <dbReference type="Proteomes" id="UP001597534"/>
    </source>
</evidence>
<keyword evidence="1" id="KW-0378">Hydrolase</keyword>
<name>A0ABW5YKI7_9FLAO</name>
<comment type="caution">
    <text evidence="1">The sequence shown here is derived from an EMBL/GenBank/DDBJ whole genome shotgun (WGS) entry which is preliminary data.</text>
</comment>